<dbReference type="AlphaFoldDB" id="A0AAV4T5E9"/>
<comment type="caution">
    <text evidence="1">The sequence shown here is derived from an EMBL/GenBank/DDBJ whole genome shotgun (WGS) entry which is preliminary data.</text>
</comment>
<dbReference type="Proteomes" id="UP001054837">
    <property type="component" value="Unassembled WGS sequence"/>
</dbReference>
<organism evidence="1 2">
    <name type="scientific">Caerostris darwini</name>
    <dbReference type="NCBI Taxonomy" id="1538125"/>
    <lineage>
        <taxon>Eukaryota</taxon>
        <taxon>Metazoa</taxon>
        <taxon>Ecdysozoa</taxon>
        <taxon>Arthropoda</taxon>
        <taxon>Chelicerata</taxon>
        <taxon>Arachnida</taxon>
        <taxon>Araneae</taxon>
        <taxon>Araneomorphae</taxon>
        <taxon>Entelegynae</taxon>
        <taxon>Araneoidea</taxon>
        <taxon>Araneidae</taxon>
        <taxon>Caerostris</taxon>
    </lineage>
</organism>
<accession>A0AAV4T5E9</accession>
<evidence type="ECO:0000313" key="2">
    <source>
        <dbReference type="Proteomes" id="UP001054837"/>
    </source>
</evidence>
<evidence type="ECO:0000313" key="1">
    <source>
        <dbReference type="EMBL" id="GIY40561.1"/>
    </source>
</evidence>
<keyword evidence="2" id="KW-1185">Reference proteome</keyword>
<sequence length="106" mass="11895">MTFTVNLSLSSSMTNSRKRDTGLQMNCAPIILNFDIPFAQIIARCPLSHFDSEWNTNIGEKGAHPRVSRIHRRLEGSIIRVLDGPIIGAAFNKSPTAHRMLRHLLD</sequence>
<dbReference type="EMBL" id="BPLQ01008957">
    <property type="protein sequence ID" value="GIY40561.1"/>
    <property type="molecule type" value="Genomic_DNA"/>
</dbReference>
<gene>
    <name evidence="1" type="ORF">CDAR_49581</name>
</gene>
<reference evidence="1 2" key="1">
    <citation type="submission" date="2021-06" db="EMBL/GenBank/DDBJ databases">
        <title>Caerostris darwini draft genome.</title>
        <authorList>
            <person name="Kono N."/>
            <person name="Arakawa K."/>
        </authorList>
    </citation>
    <scope>NUCLEOTIDE SEQUENCE [LARGE SCALE GENOMIC DNA]</scope>
</reference>
<proteinExistence type="predicted"/>
<name>A0AAV4T5E9_9ARAC</name>
<protein>
    <submittedName>
        <fullName evidence="1">Uncharacterized protein</fullName>
    </submittedName>
</protein>